<dbReference type="GO" id="GO:0015074">
    <property type="term" value="P:DNA integration"/>
    <property type="evidence" value="ECO:0007669"/>
    <property type="project" value="InterPro"/>
</dbReference>
<dbReference type="Gene3D" id="3.30.420.10">
    <property type="entry name" value="Ribonuclease H-like superfamily/Ribonuclease H"/>
    <property type="match status" value="1"/>
</dbReference>
<dbReference type="EMBL" id="SZYD01000015">
    <property type="protein sequence ID" value="KAD3642212.1"/>
    <property type="molecule type" value="Genomic_DNA"/>
</dbReference>
<dbReference type="PANTHER" id="PTHR37984:SF5">
    <property type="entry name" value="PROTEIN NYNRIN-LIKE"/>
    <property type="match status" value="1"/>
</dbReference>
<evidence type="ECO:0000313" key="3">
    <source>
        <dbReference type="Proteomes" id="UP000326396"/>
    </source>
</evidence>
<proteinExistence type="predicted"/>
<dbReference type="InterPro" id="IPR012337">
    <property type="entry name" value="RNaseH-like_sf"/>
</dbReference>
<dbReference type="PANTHER" id="PTHR37984">
    <property type="entry name" value="PROTEIN CBG26694"/>
    <property type="match status" value="1"/>
</dbReference>
<feature type="domain" description="Integrase catalytic" evidence="1">
    <location>
        <begin position="1"/>
        <end position="150"/>
    </location>
</feature>
<dbReference type="PROSITE" id="PS50994">
    <property type="entry name" value="INTEGRASE"/>
    <property type="match status" value="1"/>
</dbReference>
<dbReference type="SUPFAM" id="SSF53098">
    <property type="entry name" value="Ribonuclease H-like"/>
    <property type="match status" value="1"/>
</dbReference>
<dbReference type="AlphaFoldDB" id="A0A5N6MQ94"/>
<protein>
    <recommendedName>
        <fullName evidence="1">Integrase catalytic domain-containing protein</fullName>
    </recommendedName>
</protein>
<dbReference type="OrthoDB" id="166633at2759"/>
<dbReference type="InterPro" id="IPR036397">
    <property type="entry name" value="RNaseH_sf"/>
</dbReference>
<name>A0A5N6MQ94_9ASTR</name>
<accession>A0A5N6MQ94</accession>
<organism evidence="2 3">
    <name type="scientific">Mikania micrantha</name>
    <name type="common">bitter vine</name>
    <dbReference type="NCBI Taxonomy" id="192012"/>
    <lineage>
        <taxon>Eukaryota</taxon>
        <taxon>Viridiplantae</taxon>
        <taxon>Streptophyta</taxon>
        <taxon>Embryophyta</taxon>
        <taxon>Tracheophyta</taxon>
        <taxon>Spermatophyta</taxon>
        <taxon>Magnoliopsida</taxon>
        <taxon>eudicotyledons</taxon>
        <taxon>Gunneridae</taxon>
        <taxon>Pentapetalae</taxon>
        <taxon>asterids</taxon>
        <taxon>campanulids</taxon>
        <taxon>Asterales</taxon>
        <taxon>Asteraceae</taxon>
        <taxon>Asteroideae</taxon>
        <taxon>Heliantheae alliance</taxon>
        <taxon>Eupatorieae</taxon>
        <taxon>Mikania</taxon>
    </lineage>
</organism>
<evidence type="ECO:0000313" key="2">
    <source>
        <dbReference type="EMBL" id="KAD3642212.1"/>
    </source>
</evidence>
<keyword evidence="3" id="KW-1185">Reference proteome</keyword>
<sequence length="258" mass="29624">MDFITNLPPSSGKTDIWVIVDRLTKFAHFIPLRPHYTATSLSTIFLDQIYKLHGLPKTILSDRDPIFLSKFWKELFHSVGTTLLHSSAYHPQTDGQTEVVNRTLESYLRCFTCDEPTQWSKYLYLAEFWYNTSHHSAIDMKPFQALPVEKLSRRYYGPFKIIERIGNVAYRLELPPGSRIHPVFHVSLLRACKGDWQTEFTPLPPDFIATVQSDDSTGLADKAVFEGRDIVTNHASDIGPNVESRPKRAITKPIRFLN</sequence>
<evidence type="ECO:0000259" key="1">
    <source>
        <dbReference type="PROSITE" id="PS50994"/>
    </source>
</evidence>
<dbReference type="InterPro" id="IPR056924">
    <property type="entry name" value="SH3_Tf2-1"/>
</dbReference>
<dbReference type="Proteomes" id="UP000326396">
    <property type="component" value="Linkage Group LG5"/>
</dbReference>
<dbReference type="InterPro" id="IPR001584">
    <property type="entry name" value="Integrase_cat-core"/>
</dbReference>
<dbReference type="InterPro" id="IPR050951">
    <property type="entry name" value="Retrovirus_Pol_polyprotein"/>
</dbReference>
<comment type="caution">
    <text evidence="2">The sequence shown here is derived from an EMBL/GenBank/DDBJ whole genome shotgun (WGS) entry which is preliminary data.</text>
</comment>
<dbReference type="Pfam" id="PF24626">
    <property type="entry name" value="SH3_Tf2-1"/>
    <property type="match status" value="1"/>
</dbReference>
<gene>
    <name evidence="2" type="ORF">E3N88_31436</name>
</gene>
<dbReference type="GO" id="GO:0003676">
    <property type="term" value="F:nucleic acid binding"/>
    <property type="evidence" value="ECO:0007669"/>
    <property type="project" value="InterPro"/>
</dbReference>
<reference evidence="2 3" key="1">
    <citation type="submission" date="2019-05" db="EMBL/GenBank/DDBJ databases">
        <title>Mikania micrantha, genome provides insights into the molecular mechanism of rapid growth.</title>
        <authorList>
            <person name="Liu B."/>
        </authorList>
    </citation>
    <scope>NUCLEOTIDE SEQUENCE [LARGE SCALE GENOMIC DNA]</scope>
    <source>
        <strain evidence="2">NLD-2019</strain>
        <tissue evidence="2">Leaf</tissue>
    </source>
</reference>